<dbReference type="RefSeq" id="WP_214418498.1">
    <property type="nucleotide sequence ID" value="NZ_CP075546.1"/>
</dbReference>
<dbReference type="Pfam" id="PF13358">
    <property type="entry name" value="DDE_3"/>
    <property type="match status" value="1"/>
</dbReference>
<name>A0A8E7AZU5_9EURY</name>
<gene>
    <name evidence="4" type="ORF">KHC33_00910</name>
    <name evidence="5" type="ORF">KHC33_04845</name>
    <name evidence="6" type="ORF">KHC33_07095</name>
    <name evidence="2" type="ORF">KHC33_09920</name>
    <name evidence="3" type="ORF">KHC33_12890</name>
</gene>
<evidence type="ECO:0000259" key="1">
    <source>
        <dbReference type="Pfam" id="PF13358"/>
    </source>
</evidence>
<organism evidence="5 7">
    <name type="scientific">Methanospirillum purgamenti</name>
    <dbReference type="NCBI Taxonomy" id="2834276"/>
    <lineage>
        <taxon>Archaea</taxon>
        <taxon>Methanobacteriati</taxon>
        <taxon>Methanobacteriota</taxon>
        <taxon>Stenosarchaea group</taxon>
        <taxon>Methanomicrobia</taxon>
        <taxon>Methanomicrobiales</taxon>
        <taxon>Methanospirillaceae</taxon>
        <taxon>Methanospirillum</taxon>
    </lineage>
</organism>
<keyword evidence="7" id="KW-1185">Reference proteome</keyword>
<protein>
    <submittedName>
        <fullName evidence="5">IS630 family transposase</fullName>
    </submittedName>
</protein>
<dbReference type="EMBL" id="CP075546">
    <property type="protein sequence ID" value="QVV87678.1"/>
    <property type="molecule type" value="Genomic_DNA"/>
</dbReference>
<dbReference type="KEGG" id="mrtj:KHC33_00910"/>
<evidence type="ECO:0000313" key="5">
    <source>
        <dbReference type="EMBL" id="QVV89830.1"/>
    </source>
</evidence>
<evidence type="ECO:0000313" key="6">
    <source>
        <dbReference type="EMBL" id="QVV90240.1"/>
    </source>
</evidence>
<dbReference type="SUPFAM" id="SSF46689">
    <property type="entry name" value="Homeodomain-like"/>
    <property type="match status" value="1"/>
</dbReference>
<evidence type="ECO:0000313" key="7">
    <source>
        <dbReference type="Proteomes" id="UP000680656"/>
    </source>
</evidence>
<dbReference type="KEGG" id="mrtj:KHC33_09920"/>
<evidence type="ECO:0000313" key="2">
    <source>
        <dbReference type="EMBL" id="QVV87678.1"/>
    </source>
</evidence>
<evidence type="ECO:0000313" key="4">
    <source>
        <dbReference type="EMBL" id="QVV89126.1"/>
    </source>
</evidence>
<proteinExistence type="predicted"/>
<dbReference type="InterPro" id="IPR009057">
    <property type="entry name" value="Homeodomain-like_sf"/>
</dbReference>
<dbReference type="NCBIfam" id="NF033545">
    <property type="entry name" value="transpos_IS630"/>
    <property type="match status" value="1"/>
</dbReference>
<reference evidence="5 7" key="1">
    <citation type="submission" date="2021-05" db="EMBL/GenBank/DDBJ databases">
        <title>A novel Methanospirillum isolate from a pyrite-forming mixed culture.</title>
        <authorList>
            <person name="Bunk B."/>
            <person name="Sproer C."/>
            <person name="Spring S."/>
            <person name="Pester M."/>
        </authorList>
    </citation>
    <scope>NUCLEOTIDE SEQUENCE [LARGE SCALE GENOMIC DNA]</scope>
    <source>
        <strain evidence="5 7">J.3.6.1-F.2.7.3</strain>
    </source>
</reference>
<sequence length="375" mass="43951">MKQRYFVNLTDEERKELKYIVKKGKNSSSRIKHAQILLNSDLSGPNKTDQEIAQYINCHPQTVFNTRKRFCEHGLDYALNRKQREKPPHQPIIDGEKEAQLIAIACSKPPEGHSRWTFKLLSEKMVELEIIESVSPKTIERVLKKNELKPHLKKCWVIPPKHNAEFVAHMEDVLEIYHLPYNPEIPVICMDEKPIQLISDVREPIPLSPSHPECFDYEYQRNGTANIFIFTEPLRGWRKALVKERKTKQDWAEEIRSLLTEDYPDVPKIILICDNLNTHTIGALYATFSPSEALKLSKRLEIHHTPKHGSWLNIAEIELSAITIQCLNRRIGSLKELKREIKVWQHKRNTNQKSVNWQFKTDDARIKLHHLYPQF</sequence>
<evidence type="ECO:0000313" key="3">
    <source>
        <dbReference type="EMBL" id="QVV88217.1"/>
    </source>
</evidence>
<dbReference type="AlphaFoldDB" id="A0A8E7AZU5"/>
<accession>A0A8E7AZU5</accession>
<dbReference type="InterPro" id="IPR038717">
    <property type="entry name" value="Tc1-like_DDE_dom"/>
</dbReference>
<dbReference type="Proteomes" id="UP000680656">
    <property type="component" value="Chromosome"/>
</dbReference>
<feature type="domain" description="Tc1-like transposase DDE" evidence="1">
    <location>
        <begin position="186"/>
        <end position="338"/>
    </location>
</feature>
<dbReference type="Pfam" id="PF13565">
    <property type="entry name" value="HTH_32"/>
    <property type="match status" value="1"/>
</dbReference>
<dbReference type="KEGG" id="mrtj:KHC33_12890"/>
<dbReference type="InterPro" id="IPR047655">
    <property type="entry name" value="Transpos_IS630-like"/>
</dbReference>
<dbReference type="GeneID" id="65098096"/>
<dbReference type="EMBL" id="CP075546">
    <property type="protein sequence ID" value="QVV89830.1"/>
    <property type="molecule type" value="Genomic_DNA"/>
</dbReference>
<dbReference type="EMBL" id="CP075546">
    <property type="protein sequence ID" value="QVV89126.1"/>
    <property type="molecule type" value="Genomic_DNA"/>
</dbReference>
<dbReference type="EMBL" id="CP075546">
    <property type="protein sequence ID" value="QVV88217.1"/>
    <property type="molecule type" value="Genomic_DNA"/>
</dbReference>
<dbReference type="KEGG" id="mrtj:KHC33_07095"/>
<dbReference type="EMBL" id="CP075546">
    <property type="protein sequence ID" value="QVV90240.1"/>
    <property type="molecule type" value="Genomic_DNA"/>
</dbReference>
<dbReference type="KEGG" id="mrtj:KHC33_04845"/>